<accession>L8X4R6</accession>
<feature type="region of interest" description="Disordered" evidence="1">
    <location>
        <begin position="486"/>
        <end position="505"/>
    </location>
</feature>
<feature type="region of interest" description="Disordered" evidence="1">
    <location>
        <begin position="277"/>
        <end position="296"/>
    </location>
</feature>
<keyword evidence="3" id="KW-1185">Reference proteome</keyword>
<dbReference type="AlphaFoldDB" id="L8X4R6"/>
<evidence type="ECO:0000313" key="3">
    <source>
        <dbReference type="Proteomes" id="UP000011668"/>
    </source>
</evidence>
<organism evidence="2 3">
    <name type="scientific">Thanatephorus cucumeris (strain AG1-IA)</name>
    <name type="common">Rice sheath blight fungus</name>
    <name type="synonym">Rhizoctonia solani</name>
    <dbReference type="NCBI Taxonomy" id="983506"/>
    <lineage>
        <taxon>Eukaryota</taxon>
        <taxon>Fungi</taxon>
        <taxon>Dikarya</taxon>
        <taxon>Basidiomycota</taxon>
        <taxon>Agaricomycotina</taxon>
        <taxon>Agaricomycetes</taxon>
        <taxon>Cantharellales</taxon>
        <taxon>Ceratobasidiaceae</taxon>
        <taxon>Rhizoctonia</taxon>
        <taxon>Rhizoctonia solani AG-1</taxon>
    </lineage>
</organism>
<dbReference type="EMBL" id="AFRT01000413">
    <property type="protein sequence ID" value="ELU44107.1"/>
    <property type="molecule type" value="Genomic_DNA"/>
</dbReference>
<protein>
    <submittedName>
        <fullName evidence="2">Uncharacterized protein</fullName>
    </submittedName>
</protein>
<dbReference type="HOGENOM" id="CLU_389416_0_0_1"/>
<dbReference type="OrthoDB" id="5420143at2759"/>
<reference evidence="2 3" key="1">
    <citation type="journal article" date="2013" name="Nat. Commun.">
        <title>The evolution and pathogenic mechanisms of the rice sheath blight pathogen.</title>
        <authorList>
            <person name="Zheng A."/>
            <person name="Lin R."/>
            <person name="Xu L."/>
            <person name="Qin P."/>
            <person name="Tang C."/>
            <person name="Ai P."/>
            <person name="Zhang D."/>
            <person name="Liu Y."/>
            <person name="Sun Z."/>
            <person name="Feng H."/>
            <person name="Wang Y."/>
            <person name="Chen Y."/>
            <person name="Liang X."/>
            <person name="Fu R."/>
            <person name="Li Q."/>
            <person name="Zhang J."/>
            <person name="Yu X."/>
            <person name="Xie Z."/>
            <person name="Ding L."/>
            <person name="Guan P."/>
            <person name="Tang J."/>
            <person name="Liang Y."/>
            <person name="Wang S."/>
            <person name="Deng Q."/>
            <person name="Li S."/>
            <person name="Zhu J."/>
            <person name="Wang L."/>
            <person name="Liu H."/>
            <person name="Li P."/>
        </authorList>
    </citation>
    <scope>NUCLEOTIDE SEQUENCE [LARGE SCALE GENOMIC DNA]</scope>
    <source>
        <strain evidence="3">AG-1 IA</strain>
    </source>
</reference>
<comment type="caution">
    <text evidence="2">The sequence shown here is derived from an EMBL/GenBank/DDBJ whole genome shotgun (WGS) entry which is preliminary data.</text>
</comment>
<name>L8X4R6_THACA</name>
<sequence length="709" mass="77651">MQAESRNGSTTALFVGIVDSADKGTKNAPQRLLWSGGGNKISQDTKLLQGMLPDARPREGKFAPYKHGVRHEITRQTSANTDKYKVFPFILKIAAAALFTFRLPTTSSLSQAAEPFATSNMRFTICALTLSALSAVSAITITKPDSSGWKNGTVTSCTNQYGMDQCIGRPISLHHPAARHKHSLSNQPNGYWCVNGPFPPDSWLILCAAANNVQTAAGTASFELPIVPQVQTYVIEFVNISDINQVYASSTTFPVVDVPQSASASVTATTPSATSATSTITTSTVSSSSSTAAPASTSPVTNGALGLQAPAVIAGLLAMLAFNRGQRNCSVQLHLSRVGDYVIIYVATATRFPDEHRANYCYRVLAGAFTCALLARAVLISSTWAQRTRDCLGNEDLQANTSDTLFLAALLSFETSLCHPRCRSAVYNSLDRANLNSSSSTMISTLVILLLSFIYVQALVITQPDATGWPRNSGFMTVRWTTSPSDPPLRTFPRPRDHSSSTFPPYQYPSVLNGRQTYQLLFVDSTNLTRVGPGHINNLTYIPHHQFPTNNLRLVLFRNYHPKDSHRYIICTTIDISTRFINDLGNTNCQQHPINAHVHNSVYHEHLGNNTTGNCYRDSYSRSGVVVCSYKFRRTTRVDVWMGWAVRCVLSSSVEGVDARFMRDEAGFVVVLRFIPGPSAYCIVLGLEAAKRNKKYRSLENLFAYPIVH</sequence>
<proteinExistence type="predicted"/>
<dbReference type="STRING" id="983506.L8X4R6"/>
<evidence type="ECO:0000313" key="2">
    <source>
        <dbReference type="EMBL" id="ELU44107.1"/>
    </source>
</evidence>
<evidence type="ECO:0000256" key="1">
    <source>
        <dbReference type="SAM" id="MobiDB-lite"/>
    </source>
</evidence>
<gene>
    <name evidence="2" type="ORF">AG1IA_01862</name>
</gene>
<dbReference type="Proteomes" id="UP000011668">
    <property type="component" value="Unassembled WGS sequence"/>
</dbReference>